<dbReference type="Proteomes" id="UP000005566">
    <property type="component" value="Unassembled WGS sequence"/>
</dbReference>
<dbReference type="EMBL" id="AHKF01000014">
    <property type="protein sequence ID" value="EIA09672.1"/>
    <property type="molecule type" value="Genomic_DNA"/>
</dbReference>
<gene>
    <name evidence="1" type="ORF">HJ01_01090</name>
</gene>
<reference evidence="1 2" key="1">
    <citation type="journal article" date="2014" name="Acta Crystallogr. D">
        <title>Structure-based characterization and antifreeze properties of a hyperactive ice-binding protein from the Antarctic bacterium Flavobacterium frigoris PS1.</title>
        <authorList>
            <person name="Do H."/>
            <person name="Kim S.J."/>
            <person name="Kim H.J."/>
            <person name="Lee J.H."/>
        </authorList>
    </citation>
    <scope>NUCLEOTIDE SEQUENCE [LARGE SCALE GENOMIC DNA]</scope>
    <source>
        <strain evidence="1 2">PS1</strain>
    </source>
</reference>
<keyword evidence="2" id="KW-1185">Reference proteome</keyword>
<dbReference type="AlphaFoldDB" id="H7FPJ2"/>
<evidence type="ECO:0000313" key="1">
    <source>
        <dbReference type="EMBL" id="EIA09672.1"/>
    </source>
</evidence>
<sequence length="48" mass="5421">MRSHKPCRVVLAERLSINIATTMLCDKKFFVGLRQVGSTESIAFFGDF</sequence>
<organism evidence="1 2">
    <name type="scientific">Flavobacterium frigoris (strain PS1)</name>
    <dbReference type="NCBI Taxonomy" id="1086011"/>
    <lineage>
        <taxon>Bacteria</taxon>
        <taxon>Pseudomonadati</taxon>
        <taxon>Bacteroidota</taxon>
        <taxon>Flavobacteriia</taxon>
        <taxon>Flavobacteriales</taxon>
        <taxon>Flavobacteriaceae</taxon>
        <taxon>Flavobacterium</taxon>
    </lineage>
</organism>
<name>H7FPJ2_FLAFP</name>
<proteinExistence type="predicted"/>
<accession>H7FPJ2</accession>
<protein>
    <submittedName>
        <fullName evidence="1">Uncharacterized protein</fullName>
    </submittedName>
</protein>
<evidence type="ECO:0000313" key="2">
    <source>
        <dbReference type="Proteomes" id="UP000005566"/>
    </source>
</evidence>
<comment type="caution">
    <text evidence="1">The sequence shown here is derived from an EMBL/GenBank/DDBJ whole genome shotgun (WGS) entry which is preliminary data.</text>
</comment>